<keyword evidence="2" id="KW-0049">Antioxidant</keyword>
<feature type="active site" description="Cysteine sulfenic acid (-SOH) intermediate" evidence="4">
    <location>
        <position position="67"/>
    </location>
</feature>
<evidence type="ECO:0000256" key="2">
    <source>
        <dbReference type="ARBA" id="ARBA00022862"/>
    </source>
</evidence>
<evidence type="ECO:0000256" key="1">
    <source>
        <dbReference type="ARBA" id="ARBA00022559"/>
    </source>
</evidence>
<evidence type="ECO:0000256" key="3">
    <source>
        <dbReference type="ARBA" id="ARBA00023002"/>
    </source>
</evidence>
<dbReference type="InterPro" id="IPR037944">
    <property type="entry name" value="PRX5-like"/>
</dbReference>
<dbReference type="EMBL" id="JAGRRH010000025">
    <property type="protein sequence ID" value="KAG7342233.1"/>
    <property type="molecule type" value="Genomic_DNA"/>
</dbReference>
<proteinExistence type="predicted"/>
<accession>A0A9K3KER4</accession>
<dbReference type="Proteomes" id="UP000693970">
    <property type="component" value="Unassembled WGS sequence"/>
</dbReference>
<evidence type="ECO:0000313" key="8">
    <source>
        <dbReference type="Proteomes" id="UP000693970"/>
    </source>
</evidence>
<dbReference type="GO" id="GO:0045454">
    <property type="term" value="P:cell redox homeostasis"/>
    <property type="evidence" value="ECO:0007669"/>
    <property type="project" value="TreeGrafter"/>
</dbReference>
<feature type="domain" description="Redoxin" evidence="6">
    <location>
        <begin position="25"/>
        <end position="173"/>
    </location>
</feature>
<sequence length="199" mass="21033">MKVLSFVAAALSAVSVVDAFAAIAPGAKIPSIELHKGFPPDFVNIADYVKGRKVAVVGLPAAFTPVCFLFFESHRNVPGYLESTDALKAAGIDEVIVYCVNDGAVMKAWEADQKTEGTIVTMLGDPSGAFTKACDMEMTHEGPISVGIIGRCKRWAMLVDDGEVKAVNVAESELDPAGDDFPEKTLAPALIEMVTTVNA</sequence>
<reference evidence="7" key="2">
    <citation type="submission" date="2021-04" db="EMBL/GenBank/DDBJ databases">
        <authorList>
            <person name="Podell S."/>
        </authorList>
    </citation>
    <scope>NUCLEOTIDE SEQUENCE</scope>
    <source>
        <strain evidence="7">Hildebrandi</strain>
    </source>
</reference>
<comment type="caution">
    <text evidence="7">The sequence shown here is derived from an EMBL/GenBank/DDBJ whole genome shotgun (WGS) entry which is preliminary data.</text>
</comment>
<feature type="signal peptide" evidence="5">
    <location>
        <begin position="1"/>
        <end position="19"/>
    </location>
</feature>
<evidence type="ECO:0000256" key="5">
    <source>
        <dbReference type="SAM" id="SignalP"/>
    </source>
</evidence>
<dbReference type="GO" id="GO:0008379">
    <property type="term" value="F:thioredoxin peroxidase activity"/>
    <property type="evidence" value="ECO:0007669"/>
    <property type="project" value="InterPro"/>
</dbReference>
<reference evidence="7" key="1">
    <citation type="journal article" date="2021" name="Sci. Rep.">
        <title>Diploid genomic architecture of Nitzschia inconspicua, an elite biomass production diatom.</title>
        <authorList>
            <person name="Oliver A."/>
            <person name="Podell S."/>
            <person name="Pinowska A."/>
            <person name="Traller J.C."/>
            <person name="Smith S.R."/>
            <person name="McClure R."/>
            <person name="Beliaev A."/>
            <person name="Bohutskyi P."/>
            <person name="Hill E.A."/>
            <person name="Rabines A."/>
            <person name="Zheng H."/>
            <person name="Allen L.Z."/>
            <person name="Kuo A."/>
            <person name="Grigoriev I.V."/>
            <person name="Allen A.E."/>
            <person name="Hazlebeck D."/>
            <person name="Allen E.E."/>
        </authorList>
    </citation>
    <scope>NUCLEOTIDE SEQUENCE</scope>
    <source>
        <strain evidence="7">Hildebrandi</strain>
    </source>
</reference>
<evidence type="ECO:0000313" key="7">
    <source>
        <dbReference type="EMBL" id="KAG7342233.1"/>
    </source>
</evidence>
<keyword evidence="5" id="KW-0732">Signal</keyword>
<dbReference type="OrthoDB" id="1882547at2759"/>
<evidence type="ECO:0000259" key="6">
    <source>
        <dbReference type="Pfam" id="PF08534"/>
    </source>
</evidence>
<feature type="chain" id="PRO_5039894998" evidence="5">
    <location>
        <begin position="20"/>
        <end position="199"/>
    </location>
</feature>
<dbReference type="GO" id="GO:0034599">
    <property type="term" value="P:cellular response to oxidative stress"/>
    <property type="evidence" value="ECO:0007669"/>
    <property type="project" value="InterPro"/>
</dbReference>
<keyword evidence="8" id="KW-1185">Reference proteome</keyword>
<protein>
    <submittedName>
        <fullName evidence="7">Alkyl hydroperoxide reductase</fullName>
    </submittedName>
</protein>
<dbReference type="GO" id="GO:0042744">
    <property type="term" value="P:hydrogen peroxide catabolic process"/>
    <property type="evidence" value="ECO:0007669"/>
    <property type="project" value="TreeGrafter"/>
</dbReference>
<name>A0A9K3KER4_9STRA</name>
<dbReference type="InterPro" id="IPR013740">
    <property type="entry name" value="Redoxin"/>
</dbReference>
<keyword evidence="3" id="KW-0560">Oxidoreductase</keyword>
<dbReference type="AlphaFoldDB" id="A0A9K3KER4"/>
<evidence type="ECO:0000256" key="4">
    <source>
        <dbReference type="PIRSR" id="PIRSR637944-1"/>
    </source>
</evidence>
<dbReference type="Pfam" id="PF08534">
    <property type="entry name" value="Redoxin"/>
    <property type="match status" value="1"/>
</dbReference>
<dbReference type="PANTHER" id="PTHR10430">
    <property type="entry name" value="PEROXIREDOXIN"/>
    <property type="match status" value="1"/>
</dbReference>
<gene>
    <name evidence="7" type="ORF">IV203_007325</name>
</gene>
<dbReference type="GO" id="GO:0005737">
    <property type="term" value="C:cytoplasm"/>
    <property type="evidence" value="ECO:0007669"/>
    <property type="project" value="TreeGrafter"/>
</dbReference>
<keyword evidence="1" id="KW-0575">Peroxidase</keyword>
<organism evidence="7 8">
    <name type="scientific">Nitzschia inconspicua</name>
    <dbReference type="NCBI Taxonomy" id="303405"/>
    <lineage>
        <taxon>Eukaryota</taxon>
        <taxon>Sar</taxon>
        <taxon>Stramenopiles</taxon>
        <taxon>Ochrophyta</taxon>
        <taxon>Bacillariophyta</taxon>
        <taxon>Bacillariophyceae</taxon>
        <taxon>Bacillariophycidae</taxon>
        <taxon>Bacillariales</taxon>
        <taxon>Bacillariaceae</taxon>
        <taxon>Nitzschia</taxon>
    </lineage>
</organism>
<dbReference type="PANTHER" id="PTHR10430:SF16">
    <property type="entry name" value="PEROXIREDOXIN-5, MITOCHONDRIAL"/>
    <property type="match status" value="1"/>
</dbReference>